<keyword evidence="2" id="KW-1003">Cell membrane</keyword>
<evidence type="ECO:0000256" key="3">
    <source>
        <dbReference type="ARBA" id="ARBA00022692"/>
    </source>
</evidence>
<feature type="transmembrane region" description="Helical" evidence="6">
    <location>
        <begin position="355"/>
        <end position="374"/>
    </location>
</feature>
<keyword evidence="3 6" id="KW-0812">Transmembrane</keyword>
<keyword evidence="4 6" id="KW-1133">Transmembrane helix</keyword>
<evidence type="ECO:0000256" key="2">
    <source>
        <dbReference type="ARBA" id="ARBA00022475"/>
    </source>
</evidence>
<accession>A0A2H9TA22</accession>
<dbReference type="Pfam" id="PF09335">
    <property type="entry name" value="VTT_dom"/>
    <property type="match status" value="1"/>
</dbReference>
<evidence type="ECO:0000256" key="4">
    <source>
        <dbReference type="ARBA" id="ARBA00022989"/>
    </source>
</evidence>
<feature type="domain" description="VTT" evidence="7">
    <location>
        <begin position="40"/>
        <end position="164"/>
    </location>
</feature>
<reference evidence="8" key="1">
    <citation type="journal article" date="2017" name="Appl. Environ. Microbiol.">
        <title>Molecular characterization of an Endozoicomonas-like organism causing infection in king scallop Pecten maximus L.</title>
        <authorList>
            <person name="Cano I."/>
            <person name="van Aerle R."/>
            <person name="Ross S."/>
            <person name="Verner-Jeffreys D.W."/>
            <person name="Paley R.K."/>
            <person name="Rimmer G."/>
            <person name="Ryder D."/>
            <person name="Hooper P."/>
            <person name="Stone D."/>
            <person name="Feist S.W."/>
        </authorList>
    </citation>
    <scope>NUCLEOTIDE SEQUENCE</scope>
</reference>
<dbReference type="PANTHER" id="PTHR30353">
    <property type="entry name" value="INNER MEMBRANE PROTEIN DEDA-RELATED"/>
    <property type="match status" value="1"/>
</dbReference>
<comment type="subcellular location">
    <subcellularLocation>
        <location evidence="1">Cell membrane</location>
        <topology evidence="1">Multi-pass membrane protein</topology>
    </subcellularLocation>
</comment>
<gene>
    <name evidence="8" type="primary">yabI_2</name>
    <name evidence="8" type="ORF">CI610_00943</name>
</gene>
<keyword evidence="5 6" id="KW-0472">Membrane</keyword>
<evidence type="ECO:0000256" key="6">
    <source>
        <dbReference type="SAM" id="Phobius"/>
    </source>
</evidence>
<dbReference type="AlphaFoldDB" id="A0A2H9TA22"/>
<sequence>MMTFSLESLYTWLTFNSQWLGLMIAFMAMLEALAIVGFFIPGIAIMFALGALCGSGVMSLEAMVTWAIIGAVTGDGISYQLGRHFHHQIRGWWPFSRYPLWMDKGERFFRDYGDLSIALGRFIGPIRPVVPVVAGMLDMPPLRFYTVNVLSAIPWAIAYMMPGYLAGQSIVMERGNSIPVFVLLGCLFFFTIGTCLIVNWLDKLLRKNWVIPFVVGMSALCALGFTGWLEWLGYSGHWHRTVISWIAQARFPYLSAVLEGIHGIGGLLCFFTLASVVLLCSLWRRGWKPTLIWGGVGIFMLGTHGLLMHSTQQSTWGYYLAVLAGQQAFLLSCSAFLLWYLALSLSAGWPMIKRILLFSTMVAVASIIGLVNLWEQNGLLSGMMAGMLLAVFWLAVGVLTERLLLSEKRSRMMKSAAE</sequence>
<feature type="transmembrane region" description="Helical" evidence="6">
    <location>
        <begin position="208"/>
        <end position="229"/>
    </location>
</feature>
<feature type="transmembrane region" description="Helical" evidence="6">
    <location>
        <begin position="380"/>
        <end position="405"/>
    </location>
</feature>
<feature type="transmembrane region" description="Helical" evidence="6">
    <location>
        <begin position="178"/>
        <end position="201"/>
    </location>
</feature>
<protein>
    <submittedName>
        <fullName evidence="8">Inner membrane protein YabI</fullName>
    </submittedName>
</protein>
<feature type="transmembrane region" description="Helical" evidence="6">
    <location>
        <begin position="144"/>
        <end position="166"/>
    </location>
</feature>
<evidence type="ECO:0000313" key="8">
    <source>
        <dbReference type="EMBL" id="PJE80086.1"/>
    </source>
</evidence>
<dbReference type="EMBL" id="NSIT01000033">
    <property type="protein sequence ID" value="PJE80086.1"/>
    <property type="molecule type" value="Genomic_DNA"/>
</dbReference>
<dbReference type="InterPro" id="IPR032816">
    <property type="entry name" value="VTT_dom"/>
</dbReference>
<comment type="caution">
    <text evidence="8">The sequence shown here is derived from an EMBL/GenBank/DDBJ whole genome shotgun (WGS) entry which is preliminary data.</text>
</comment>
<evidence type="ECO:0000256" key="5">
    <source>
        <dbReference type="ARBA" id="ARBA00023136"/>
    </source>
</evidence>
<dbReference type="GO" id="GO:0005886">
    <property type="term" value="C:plasma membrane"/>
    <property type="evidence" value="ECO:0007669"/>
    <property type="project" value="UniProtKB-SubCell"/>
</dbReference>
<feature type="transmembrane region" description="Helical" evidence="6">
    <location>
        <begin position="316"/>
        <end position="343"/>
    </location>
</feature>
<feature type="transmembrane region" description="Helical" evidence="6">
    <location>
        <begin position="290"/>
        <end position="310"/>
    </location>
</feature>
<dbReference type="PANTHER" id="PTHR30353:SF15">
    <property type="entry name" value="INNER MEMBRANE PROTEIN YABI"/>
    <property type="match status" value="1"/>
</dbReference>
<proteinExistence type="predicted"/>
<name>A0A2H9TA22_9ZZZZ</name>
<organism evidence="8">
    <name type="scientific">invertebrate metagenome</name>
    <dbReference type="NCBI Taxonomy" id="1711999"/>
    <lineage>
        <taxon>unclassified sequences</taxon>
        <taxon>metagenomes</taxon>
        <taxon>organismal metagenomes</taxon>
    </lineage>
</organism>
<feature type="transmembrane region" description="Helical" evidence="6">
    <location>
        <begin position="261"/>
        <end position="283"/>
    </location>
</feature>
<evidence type="ECO:0000259" key="7">
    <source>
        <dbReference type="Pfam" id="PF09335"/>
    </source>
</evidence>
<evidence type="ECO:0000256" key="1">
    <source>
        <dbReference type="ARBA" id="ARBA00004651"/>
    </source>
</evidence>
<feature type="transmembrane region" description="Helical" evidence="6">
    <location>
        <begin position="20"/>
        <end position="53"/>
    </location>
</feature>
<dbReference type="InterPro" id="IPR032818">
    <property type="entry name" value="DedA-like"/>
</dbReference>